<sequence>HQRYFHIRNSKGVLLPHFLTVANIESQHSQTIVKGNERVITPRLADAAFFYNKDVATSSDIRLQKLGKVVFQHQLGSFLDKANRISALAGFIAAAIDVDPEPARRAGLLAKTDLVSHMVGEFPDLQGIMGGYYAEKSGESSVVVDAIAEHYQPSFSGDKLPGSDTACCLALADKLDTLVGLFAIGQPPTGSKDPFGLRRQALGIVRICIEKQLPLDLVTIAEYSSSLFSHQSDNHTLLEYIRDRFEQWLVDQGKPLDVIRAIRHRSDNIHNLLSATADIEALIAFRSRPEAAQLILAQKRIQKILD</sequence>
<keyword evidence="6" id="KW-0648">Protein biosynthesis</keyword>
<dbReference type="PRINTS" id="PR01045">
    <property type="entry name" value="TRNASYNTHGB"/>
</dbReference>
<keyword evidence="4" id="KW-0547">Nucleotide-binding</keyword>
<accession>A0A382T344</accession>
<proteinExistence type="inferred from homology"/>
<keyword evidence="5" id="KW-0067">ATP-binding</keyword>
<evidence type="ECO:0000256" key="4">
    <source>
        <dbReference type="ARBA" id="ARBA00022741"/>
    </source>
</evidence>
<keyword evidence="7" id="KW-0030">Aminoacyl-tRNA synthetase</keyword>
<comment type="catalytic activity">
    <reaction evidence="8">
        <text>tRNA(Gly) + glycine + ATP = glycyl-tRNA(Gly) + AMP + diphosphate</text>
        <dbReference type="Rhea" id="RHEA:16013"/>
        <dbReference type="Rhea" id="RHEA-COMP:9664"/>
        <dbReference type="Rhea" id="RHEA-COMP:9683"/>
        <dbReference type="ChEBI" id="CHEBI:30616"/>
        <dbReference type="ChEBI" id="CHEBI:33019"/>
        <dbReference type="ChEBI" id="CHEBI:57305"/>
        <dbReference type="ChEBI" id="CHEBI:78442"/>
        <dbReference type="ChEBI" id="CHEBI:78522"/>
        <dbReference type="ChEBI" id="CHEBI:456215"/>
        <dbReference type="EC" id="6.1.1.14"/>
    </reaction>
</comment>
<dbReference type="GO" id="GO:0005524">
    <property type="term" value="F:ATP binding"/>
    <property type="evidence" value="ECO:0007669"/>
    <property type="project" value="UniProtKB-KW"/>
</dbReference>
<dbReference type="InterPro" id="IPR015944">
    <property type="entry name" value="Gly-tRNA-synth_bsu"/>
</dbReference>
<keyword evidence="3" id="KW-0436">Ligase</keyword>
<evidence type="ECO:0000256" key="8">
    <source>
        <dbReference type="ARBA" id="ARBA00047937"/>
    </source>
</evidence>
<dbReference type="GO" id="GO:0005829">
    <property type="term" value="C:cytosol"/>
    <property type="evidence" value="ECO:0007669"/>
    <property type="project" value="TreeGrafter"/>
</dbReference>
<dbReference type="EC" id="6.1.1.14" evidence="2"/>
<organism evidence="9">
    <name type="scientific">marine metagenome</name>
    <dbReference type="NCBI Taxonomy" id="408172"/>
    <lineage>
        <taxon>unclassified sequences</taxon>
        <taxon>metagenomes</taxon>
        <taxon>ecological metagenomes</taxon>
    </lineage>
</organism>
<feature type="non-terminal residue" evidence="9">
    <location>
        <position position="1"/>
    </location>
</feature>
<dbReference type="PANTHER" id="PTHR30075">
    <property type="entry name" value="GLYCYL-TRNA SYNTHETASE"/>
    <property type="match status" value="1"/>
</dbReference>
<evidence type="ECO:0000256" key="3">
    <source>
        <dbReference type="ARBA" id="ARBA00022598"/>
    </source>
</evidence>
<name>A0A382T344_9ZZZZ</name>
<reference evidence="9" key="1">
    <citation type="submission" date="2018-05" db="EMBL/GenBank/DDBJ databases">
        <authorList>
            <person name="Lanie J.A."/>
            <person name="Ng W.-L."/>
            <person name="Kazmierczak K.M."/>
            <person name="Andrzejewski T.M."/>
            <person name="Davidsen T.M."/>
            <person name="Wayne K.J."/>
            <person name="Tettelin H."/>
            <person name="Glass J.I."/>
            <person name="Rusch D."/>
            <person name="Podicherti R."/>
            <person name="Tsui H.-C.T."/>
            <person name="Winkler M.E."/>
        </authorList>
    </citation>
    <scope>NUCLEOTIDE SEQUENCE</scope>
</reference>
<protein>
    <recommendedName>
        <fullName evidence="2">glycine--tRNA ligase</fullName>
        <ecNumber evidence="2">6.1.1.14</ecNumber>
    </recommendedName>
</protein>
<dbReference type="GO" id="GO:0006426">
    <property type="term" value="P:glycyl-tRNA aminoacylation"/>
    <property type="evidence" value="ECO:0007669"/>
    <property type="project" value="InterPro"/>
</dbReference>
<dbReference type="Pfam" id="PF02092">
    <property type="entry name" value="tRNA_synt_2f"/>
    <property type="match status" value="1"/>
</dbReference>
<dbReference type="NCBIfam" id="TIGR00211">
    <property type="entry name" value="glyS"/>
    <property type="match status" value="1"/>
</dbReference>
<evidence type="ECO:0000313" key="9">
    <source>
        <dbReference type="EMBL" id="SVD15691.1"/>
    </source>
</evidence>
<feature type="non-terminal residue" evidence="9">
    <location>
        <position position="306"/>
    </location>
</feature>
<dbReference type="InterPro" id="IPR006194">
    <property type="entry name" value="Gly-tRNA-synth_heterodimer"/>
</dbReference>
<gene>
    <name evidence="9" type="ORF">METZ01_LOCUS368545</name>
</gene>
<dbReference type="GO" id="GO:0004820">
    <property type="term" value="F:glycine-tRNA ligase activity"/>
    <property type="evidence" value="ECO:0007669"/>
    <property type="project" value="UniProtKB-EC"/>
</dbReference>
<evidence type="ECO:0000256" key="7">
    <source>
        <dbReference type="ARBA" id="ARBA00023146"/>
    </source>
</evidence>
<evidence type="ECO:0000256" key="2">
    <source>
        <dbReference type="ARBA" id="ARBA00012829"/>
    </source>
</evidence>
<comment type="similarity">
    <text evidence="1">Belongs to the class-II aminoacyl-tRNA synthetase family.</text>
</comment>
<evidence type="ECO:0000256" key="1">
    <source>
        <dbReference type="ARBA" id="ARBA00008226"/>
    </source>
</evidence>
<dbReference type="SUPFAM" id="SSF109604">
    <property type="entry name" value="HD-domain/PDEase-like"/>
    <property type="match status" value="1"/>
</dbReference>
<dbReference type="EMBL" id="UINC01133021">
    <property type="protein sequence ID" value="SVD15691.1"/>
    <property type="molecule type" value="Genomic_DNA"/>
</dbReference>
<dbReference type="AlphaFoldDB" id="A0A382T344"/>
<dbReference type="PROSITE" id="PS50861">
    <property type="entry name" value="AA_TRNA_LIGASE_II_GLYAB"/>
    <property type="match status" value="1"/>
</dbReference>
<dbReference type="PANTHER" id="PTHR30075:SF2">
    <property type="entry name" value="GLYCINE--TRNA LIGASE, CHLOROPLASTIC_MITOCHONDRIAL 2"/>
    <property type="match status" value="1"/>
</dbReference>
<evidence type="ECO:0000256" key="5">
    <source>
        <dbReference type="ARBA" id="ARBA00022840"/>
    </source>
</evidence>
<evidence type="ECO:0000256" key="6">
    <source>
        <dbReference type="ARBA" id="ARBA00022917"/>
    </source>
</evidence>